<dbReference type="GO" id="GO:0006144">
    <property type="term" value="P:purine nucleobase metabolic process"/>
    <property type="evidence" value="ECO:0007669"/>
    <property type="project" value="UniProtKB-KW"/>
</dbReference>
<dbReference type="EC" id="4.1.1.97" evidence="5"/>
<proteinExistence type="inferred from homology"/>
<reference evidence="12" key="1">
    <citation type="submission" date="2019-08" db="EMBL/GenBank/DDBJ databases">
        <title>The improved chromosome-level genome for the pearl oyster Pinctada fucata martensii using PacBio sequencing and Hi-C.</title>
        <authorList>
            <person name="Zheng Z."/>
        </authorList>
    </citation>
    <scope>NUCLEOTIDE SEQUENCE</scope>
    <source>
        <strain evidence="12">ZZ-2019</strain>
        <tissue evidence="12">Adductor muscle</tissue>
    </source>
</reference>
<feature type="domain" description="Oxo-4-hydroxy-4-carboxy-5-ureidoimidazoline decarboxylase" evidence="11">
    <location>
        <begin position="10"/>
        <end position="166"/>
    </location>
</feature>
<dbReference type="InterPro" id="IPR017580">
    <property type="entry name" value="OHCU_decarboxylase-1"/>
</dbReference>
<evidence type="ECO:0000256" key="7">
    <source>
        <dbReference type="ARBA" id="ARBA00022793"/>
    </source>
</evidence>
<evidence type="ECO:0000256" key="3">
    <source>
        <dbReference type="ARBA" id="ARBA00004754"/>
    </source>
</evidence>
<evidence type="ECO:0000313" key="13">
    <source>
        <dbReference type="Proteomes" id="UP001186944"/>
    </source>
</evidence>
<dbReference type="AlphaFoldDB" id="A0AA88Y5F0"/>
<evidence type="ECO:0000256" key="2">
    <source>
        <dbReference type="ARBA" id="ARBA00002506"/>
    </source>
</evidence>
<evidence type="ECO:0000313" key="12">
    <source>
        <dbReference type="EMBL" id="KAK3098438.1"/>
    </source>
</evidence>
<evidence type="ECO:0000256" key="10">
    <source>
        <dbReference type="ARBA" id="ARBA00032116"/>
    </source>
</evidence>
<comment type="catalytic activity">
    <reaction evidence="1">
        <text>5-hydroxy-2-oxo-4-ureido-2,5-dihydro-1H-imidazole-5-carboxylate + H(+) = (S)-allantoin + CO2</text>
        <dbReference type="Rhea" id="RHEA:26301"/>
        <dbReference type="ChEBI" id="CHEBI:15378"/>
        <dbReference type="ChEBI" id="CHEBI:15678"/>
        <dbReference type="ChEBI" id="CHEBI:16526"/>
        <dbReference type="ChEBI" id="CHEBI:58639"/>
        <dbReference type="EC" id="4.1.1.97"/>
    </reaction>
</comment>
<dbReference type="NCBIfam" id="TIGR03164">
    <property type="entry name" value="UHCUDC"/>
    <property type="match status" value="1"/>
</dbReference>
<evidence type="ECO:0000256" key="1">
    <source>
        <dbReference type="ARBA" id="ARBA00001163"/>
    </source>
</evidence>
<dbReference type="SUPFAM" id="SSF158694">
    <property type="entry name" value="UraD-Like"/>
    <property type="match status" value="1"/>
</dbReference>
<evidence type="ECO:0000259" key="11">
    <source>
        <dbReference type="Pfam" id="PF09349"/>
    </source>
</evidence>
<dbReference type="Gene3D" id="1.10.3330.10">
    <property type="entry name" value="Oxo-4-hydroxy-4-carboxy-5-ureidoimidazoline decarboxylase"/>
    <property type="match status" value="1"/>
</dbReference>
<dbReference type="InterPro" id="IPR036778">
    <property type="entry name" value="OHCU_decarboxylase_sf"/>
</dbReference>
<dbReference type="PANTHER" id="PTHR43466">
    <property type="entry name" value="2-OXO-4-HYDROXY-4-CARBOXY-5-UREIDOIMIDAZOLINE DECARBOXYLASE-RELATED"/>
    <property type="match status" value="1"/>
</dbReference>
<dbReference type="GO" id="GO:0051997">
    <property type="term" value="F:2-oxo-4-hydroxy-4-carboxy-5-ureidoimidazoline decarboxylase activity"/>
    <property type="evidence" value="ECO:0007669"/>
    <property type="project" value="UniProtKB-EC"/>
</dbReference>
<comment type="caution">
    <text evidence="12">The sequence shown here is derived from an EMBL/GenBank/DDBJ whole genome shotgun (WGS) entry which is preliminary data.</text>
</comment>
<dbReference type="EMBL" id="VSWD01000007">
    <property type="protein sequence ID" value="KAK3098438.1"/>
    <property type="molecule type" value="Genomic_DNA"/>
</dbReference>
<dbReference type="PANTHER" id="PTHR43466:SF1">
    <property type="entry name" value="2-OXO-4-HYDROXY-4-CARBOXY-5-UREIDOIMIDAZOLINE DECARBOXYLASE-RELATED"/>
    <property type="match status" value="1"/>
</dbReference>
<evidence type="ECO:0000256" key="9">
    <source>
        <dbReference type="ARBA" id="ARBA00030624"/>
    </source>
</evidence>
<protein>
    <recommendedName>
        <fullName evidence="5">2-oxo-4-hydroxy-4-carboxy-5-ureidoimidazoline decarboxylase</fullName>
        <ecNumber evidence="5">4.1.1.97</ecNumber>
    </recommendedName>
    <alternativeName>
        <fullName evidence="10">Parahox neighbor</fullName>
    </alternativeName>
    <alternativeName>
        <fullName evidence="9">Ureidoimidazoline (2-oxo-4-hydroxy-4-carboxy-5-) decarboxylase</fullName>
    </alternativeName>
</protein>
<dbReference type="InterPro" id="IPR018020">
    <property type="entry name" value="OHCU_decarboxylase"/>
</dbReference>
<dbReference type="Pfam" id="PF09349">
    <property type="entry name" value="OHCU_decarbox"/>
    <property type="match status" value="1"/>
</dbReference>
<keyword evidence="7" id="KW-0210">Decarboxylase</keyword>
<keyword evidence="6" id="KW-0659">Purine metabolism</keyword>
<evidence type="ECO:0000256" key="4">
    <source>
        <dbReference type="ARBA" id="ARBA00005793"/>
    </source>
</evidence>
<evidence type="ECO:0000256" key="5">
    <source>
        <dbReference type="ARBA" id="ARBA00012257"/>
    </source>
</evidence>
<evidence type="ECO:0000256" key="8">
    <source>
        <dbReference type="ARBA" id="ARBA00023239"/>
    </source>
</evidence>
<comment type="function">
    <text evidence="2">Catalyzes the stereoselective decarboxylation of 2-oxo-4-hydroxy-4-carboxy-5-ureidoimidazoline (OHCU) to (S)-allantoin.</text>
</comment>
<dbReference type="GO" id="GO:0019628">
    <property type="term" value="P:urate catabolic process"/>
    <property type="evidence" value="ECO:0007669"/>
    <property type="project" value="TreeGrafter"/>
</dbReference>
<dbReference type="GO" id="GO:0000255">
    <property type="term" value="P:allantoin metabolic process"/>
    <property type="evidence" value="ECO:0007669"/>
    <property type="project" value="InterPro"/>
</dbReference>
<sequence length="175" mass="20665">FTVMDIKEVNKLNRAEFVHYFRNVVNNNPLCAAVVWQQRPFSDVKQMHRCFEVFLDSLSVIGKLGVFCLSPDLGCKELFNNSLSKDSANEQTNAGLKDLTEEERRRMENLNVQYLQKFGFPFIKAVRKSNRLEILEALEKRIHNSRPIEIENALQEVKKYSWYRLQERMNYKSKL</sequence>
<comment type="pathway">
    <text evidence="3">Purine metabolism; urate degradation; (S)-allantoin from urate: step 3/3.</text>
</comment>
<gene>
    <name evidence="12" type="ORF">FSP39_019470</name>
</gene>
<comment type="similarity">
    <text evidence="4">Belongs to the OHCU decarboxylase family.</text>
</comment>
<name>A0AA88Y5F0_PINIB</name>
<keyword evidence="8" id="KW-0456">Lyase</keyword>
<dbReference type="Proteomes" id="UP001186944">
    <property type="component" value="Unassembled WGS sequence"/>
</dbReference>
<evidence type="ECO:0000256" key="6">
    <source>
        <dbReference type="ARBA" id="ARBA00022631"/>
    </source>
</evidence>
<accession>A0AA88Y5F0</accession>
<keyword evidence="13" id="KW-1185">Reference proteome</keyword>
<feature type="non-terminal residue" evidence="12">
    <location>
        <position position="1"/>
    </location>
</feature>
<organism evidence="12 13">
    <name type="scientific">Pinctada imbricata</name>
    <name type="common">Atlantic pearl-oyster</name>
    <name type="synonym">Pinctada martensii</name>
    <dbReference type="NCBI Taxonomy" id="66713"/>
    <lineage>
        <taxon>Eukaryota</taxon>
        <taxon>Metazoa</taxon>
        <taxon>Spiralia</taxon>
        <taxon>Lophotrochozoa</taxon>
        <taxon>Mollusca</taxon>
        <taxon>Bivalvia</taxon>
        <taxon>Autobranchia</taxon>
        <taxon>Pteriomorphia</taxon>
        <taxon>Pterioida</taxon>
        <taxon>Pterioidea</taxon>
        <taxon>Pteriidae</taxon>
        <taxon>Pinctada</taxon>
    </lineage>
</organism>
<dbReference type="GO" id="GO:0005777">
    <property type="term" value="C:peroxisome"/>
    <property type="evidence" value="ECO:0007669"/>
    <property type="project" value="TreeGrafter"/>
</dbReference>